<accession>A0A9W6L6Z4</accession>
<reference evidence="3" key="2">
    <citation type="submission" date="2023-01" db="EMBL/GenBank/DDBJ databases">
        <authorList>
            <person name="Sun Q."/>
            <person name="Evtushenko L."/>
        </authorList>
    </citation>
    <scope>NUCLEOTIDE SEQUENCE</scope>
    <source>
        <strain evidence="3">VKM Ac-1069</strain>
    </source>
</reference>
<dbReference type="RefSeq" id="WP_037042911.1">
    <property type="nucleotide sequence ID" value="NZ_BAAAUZ010000006.1"/>
</dbReference>
<name>A0A9W6L6Z4_9PSEU</name>
<dbReference type="SUPFAM" id="SSF55961">
    <property type="entry name" value="Bet v1-like"/>
    <property type="match status" value="1"/>
</dbReference>
<comment type="caution">
    <text evidence="3">The sequence shown here is derived from an EMBL/GenBank/DDBJ whole genome shotgun (WGS) entry which is preliminary data.</text>
</comment>
<dbReference type="CDD" id="cd07814">
    <property type="entry name" value="SRPBCC_CalC_Aha1-like"/>
    <property type="match status" value="1"/>
</dbReference>
<dbReference type="InterPro" id="IPR013538">
    <property type="entry name" value="ASHA1/2-like_C"/>
</dbReference>
<dbReference type="InterPro" id="IPR023393">
    <property type="entry name" value="START-like_dom_sf"/>
</dbReference>
<dbReference type="Gene3D" id="3.30.530.20">
    <property type="match status" value="1"/>
</dbReference>
<proteinExistence type="inferred from homology"/>
<comment type="similarity">
    <text evidence="1">Belongs to the AHA1 family.</text>
</comment>
<sequence>MKGSLIAAVTVDQFVAGRPAKVWRALTEPELLARWWAPGDVAAEVGHRFTLQMPGWGDVACEVLEVRAPERFVYTFNGTWTLTWTLVPEGRGTRLILEHSGFDLDDRQGRFAFDRMGPGWRDEVLPRLAALVEETEETEETEEAVDTAP</sequence>
<feature type="domain" description="Activator of Hsp90 ATPase homologue 1/2-like C-terminal" evidence="2">
    <location>
        <begin position="19"/>
        <end position="133"/>
    </location>
</feature>
<gene>
    <name evidence="3" type="ORF">GCM10017577_42290</name>
</gene>
<dbReference type="EMBL" id="BSFQ01000018">
    <property type="protein sequence ID" value="GLL13086.1"/>
    <property type="molecule type" value="Genomic_DNA"/>
</dbReference>
<protein>
    <recommendedName>
        <fullName evidence="2">Activator of Hsp90 ATPase homologue 1/2-like C-terminal domain-containing protein</fullName>
    </recommendedName>
</protein>
<keyword evidence="4" id="KW-1185">Reference proteome</keyword>
<evidence type="ECO:0000313" key="3">
    <source>
        <dbReference type="EMBL" id="GLL13086.1"/>
    </source>
</evidence>
<dbReference type="Proteomes" id="UP001143463">
    <property type="component" value="Unassembled WGS sequence"/>
</dbReference>
<evidence type="ECO:0000259" key="2">
    <source>
        <dbReference type="Pfam" id="PF08327"/>
    </source>
</evidence>
<evidence type="ECO:0000313" key="4">
    <source>
        <dbReference type="Proteomes" id="UP001143463"/>
    </source>
</evidence>
<dbReference type="AlphaFoldDB" id="A0A9W6L6Z4"/>
<reference evidence="3" key="1">
    <citation type="journal article" date="2014" name="Int. J. Syst. Evol. Microbiol.">
        <title>Complete genome sequence of Corynebacterium casei LMG S-19264T (=DSM 44701T), isolated from a smear-ripened cheese.</title>
        <authorList>
            <consortium name="US DOE Joint Genome Institute (JGI-PGF)"/>
            <person name="Walter F."/>
            <person name="Albersmeier A."/>
            <person name="Kalinowski J."/>
            <person name="Ruckert C."/>
        </authorList>
    </citation>
    <scope>NUCLEOTIDE SEQUENCE</scope>
    <source>
        <strain evidence="3">VKM Ac-1069</strain>
    </source>
</reference>
<evidence type="ECO:0000256" key="1">
    <source>
        <dbReference type="ARBA" id="ARBA00006817"/>
    </source>
</evidence>
<dbReference type="Pfam" id="PF08327">
    <property type="entry name" value="AHSA1"/>
    <property type="match status" value="1"/>
</dbReference>
<organism evidence="3 4">
    <name type="scientific">Pseudonocardia halophobica</name>
    <dbReference type="NCBI Taxonomy" id="29401"/>
    <lineage>
        <taxon>Bacteria</taxon>
        <taxon>Bacillati</taxon>
        <taxon>Actinomycetota</taxon>
        <taxon>Actinomycetes</taxon>
        <taxon>Pseudonocardiales</taxon>
        <taxon>Pseudonocardiaceae</taxon>
        <taxon>Pseudonocardia</taxon>
    </lineage>
</organism>